<proteinExistence type="predicted"/>
<organism evidence="9 10">
    <name type="scientific">Halalkalibacter nanhaiisediminis</name>
    <dbReference type="NCBI Taxonomy" id="688079"/>
    <lineage>
        <taxon>Bacteria</taxon>
        <taxon>Bacillati</taxon>
        <taxon>Bacillota</taxon>
        <taxon>Bacilli</taxon>
        <taxon>Bacillales</taxon>
        <taxon>Bacillaceae</taxon>
        <taxon>Halalkalibacter</taxon>
    </lineage>
</organism>
<feature type="short sequence motif" description="Q motif" evidence="5">
    <location>
        <begin position="3"/>
        <end position="31"/>
    </location>
</feature>
<reference evidence="9 10" key="1">
    <citation type="journal article" date="2015" name="Stand. Genomic Sci.">
        <title>Genomic Encyclopedia of Bacterial and Archaeal Type Strains, Phase III: the genomes of soil and plant-associated and newly described type strains.</title>
        <authorList>
            <person name="Whitman W.B."/>
            <person name="Woyke T."/>
            <person name="Klenk H.P."/>
            <person name="Zhou Y."/>
            <person name="Lilburn T.G."/>
            <person name="Beck B.J."/>
            <person name="De Vos P."/>
            <person name="Vandamme P."/>
            <person name="Eisen J.A."/>
            <person name="Garrity G."/>
            <person name="Hugenholtz P."/>
            <person name="Kyrpides N.C."/>
        </authorList>
    </citation>
    <scope>NUCLEOTIDE SEQUENCE [LARGE SCALE GENOMIC DNA]</scope>
    <source>
        <strain evidence="9 10">CGMCC 1.10116</strain>
    </source>
</reference>
<evidence type="ECO:0000313" key="10">
    <source>
        <dbReference type="Proteomes" id="UP000315711"/>
    </source>
</evidence>
<keyword evidence="4" id="KW-0067">ATP-binding</keyword>
<dbReference type="AlphaFoldDB" id="A0A562Q873"/>
<dbReference type="CDD" id="cd00268">
    <property type="entry name" value="DEADc"/>
    <property type="match status" value="1"/>
</dbReference>
<dbReference type="Pfam" id="PF00271">
    <property type="entry name" value="Helicase_C"/>
    <property type="match status" value="1"/>
</dbReference>
<dbReference type="PANTHER" id="PTHR47963">
    <property type="entry name" value="DEAD-BOX ATP-DEPENDENT RNA HELICASE 47, MITOCHONDRIAL"/>
    <property type="match status" value="1"/>
</dbReference>
<dbReference type="CDD" id="cd18787">
    <property type="entry name" value="SF2_C_DEAD"/>
    <property type="match status" value="1"/>
</dbReference>
<dbReference type="InterPro" id="IPR014014">
    <property type="entry name" value="RNA_helicase_DEAD_Q_motif"/>
</dbReference>
<dbReference type="GO" id="GO:0033592">
    <property type="term" value="F:RNA strand annealing activity"/>
    <property type="evidence" value="ECO:0007669"/>
    <property type="project" value="TreeGrafter"/>
</dbReference>
<dbReference type="InterPro" id="IPR050547">
    <property type="entry name" value="DEAD_box_RNA_helicases"/>
</dbReference>
<dbReference type="GO" id="GO:0005524">
    <property type="term" value="F:ATP binding"/>
    <property type="evidence" value="ECO:0007669"/>
    <property type="project" value="UniProtKB-KW"/>
</dbReference>
<dbReference type="Proteomes" id="UP000315711">
    <property type="component" value="Unassembled WGS sequence"/>
</dbReference>
<keyword evidence="2" id="KW-0378">Hydrolase</keyword>
<sequence>MSETFSFTDLPAFLTNALTEQGLTEPTDIQIKMIPEALAGQSLIARSQTGTGKTLAFLLPALAKIEQDKKGLQAIVLAPTQELAMQVVDVAKNLTKNHPIEIGAFIGGANIKRQVERLKKQKPQLAIGTPGRLLELIEMKKLKIHEVQVVAIDEADRMMAERPSWEATMQIAKRAGRDTQFLFVSATIPKDFSAQVADVAPFVVQVEAEGGLLETEKVEHLFIRVDTRDRIDMARRLIHAEKIEKGIVFVNQLDTVSETAEKFTYRGIKALPLSSEQSKQEREQALNQFRKGETHILVATDVAARGLDVDDVTHIIQLDPPASPDSYLHRAGRTGRMGKAGTVITLIDPKSEYKLEKYRRDLKIELAERFLAHGRLSDDTRNKTRR</sequence>
<dbReference type="PROSITE" id="PS51194">
    <property type="entry name" value="HELICASE_CTER"/>
    <property type="match status" value="1"/>
</dbReference>
<dbReference type="RefSeq" id="WP_144451719.1">
    <property type="nucleotide sequence ID" value="NZ_VLKZ01000015.1"/>
</dbReference>
<keyword evidence="1" id="KW-0547">Nucleotide-binding</keyword>
<dbReference type="SUPFAM" id="SSF52540">
    <property type="entry name" value="P-loop containing nucleoside triphosphate hydrolases"/>
    <property type="match status" value="1"/>
</dbReference>
<evidence type="ECO:0000256" key="3">
    <source>
        <dbReference type="ARBA" id="ARBA00022806"/>
    </source>
</evidence>
<dbReference type="InterPro" id="IPR001650">
    <property type="entry name" value="Helicase_C-like"/>
</dbReference>
<dbReference type="InterPro" id="IPR044742">
    <property type="entry name" value="DEAD/DEAH_RhlB"/>
</dbReference>
<accession>A0A562Q873</accession>
<dbReference type="GO" id="GO:0005840">
    <property type="term" value="C:ribosome"/>
    <property type="evidence" value="ECO:0007669"/>
    <property type="project" value="TreeGrafter"/>
</dbReference>
<dbReference type="InterPro" id="IPR014001">
    <property type="entry name" value="Helicase_ATP-bd"/>
</dbReference>
<protein>
    <submittedName>
        <fullName evidence="9">Superfamily II DNA/RNA helicase</fullName>
    </submittedName>
</protein>
<dbReference type="InterPro" id="IPR011545">
    <property type="entry name" value="DEAD/DEAH_box_helicase_dom"/>
</dbReference>
<dbReference type="EMBL" id="VLKZ01000015">
    <property type="protein sequence ID" value="TWI52942.1"/>
    <property type="molecule type" value="Genomic_DNA"/>
</dbReference>
<evidence type="ECO:0000256" key="4">
    <source>
        <dbReference type="ARBA" id="ARBA00022840"/>
    </source>
</evidence>
<keyword evidence="10" id="KW-1185">Reference proteome</keyword>
<keyword evidence="3 9" id="KW-0347">Helicase</keyword>
<dbReference type="InterPro" id="IPR027417">
    <property type="entry name" value="P-loop_NTPase"/>
</dbReference>
<dbReference type="SMART" id="SM00487">
    <property type="entry name" value="DEXDc"/>
    <property type="match status" value="1"/>
</dbReference>
<dbReference type="Pfam" id="PF00270">
    <property type="entry name" value="DEAD"/>
    <property type="match status" value="1"/>
</dbReference>
<dbReference type="OrthoDB" id="9805696at2"/>
<evidence type="ECO:0000256" key="5">
    <source>
        <dbReference type="PROSITE-ProRule" id="PRU00552"/>
    </source>
</evidence>
<comment type="caution">
    <text evidence="9">The sequence shown here is derived from an EMBL/GenBank/DDBJ whole genome shotgun (WGS) entry which is preliminary data.</text>
</comment>
<evidence type="ECO:0000259" key="8">
    <source>
        <dbReference type="PROSITE" id="PS51195"/>
    </source>
</evidence>
<dbReference type="SMART" id="SM00490">
    <property type="entry name" value="HELICc"/>
    <property type="match status" value="1"/>
</dbReference>
<dbReference type="PANTHER" id="PTHR47963:SF7">
    <property type="entry name" value="ATP-DEPENDENT RNA HELICASE YFML-RELATED"/>
    <property type="match status" value="1"/>
</dbReference>
<dbReference type="GO" id="GO:0016787">
    <property type="term" value="F:hydrolase activity"/>
    <property type="evidence" value="ECO:0007669"/>
    <property type="project" value="UniProtKB-KW"/>
</dbReference>
<evidence type="ECO:0000259" key="6">
    <source>
        <dbReference type="PROSITE" id="PS51192"/>
    </source>
</evidence>
<dbReference type="GO" id="GO:0009409">
    <property type="term" value="P:response to cold"/>
    <property type="evidence" value="ECO:0007669"/>
    <property type="project" value="TreeGrafter"/>
</dbReference>
<dbReference type="GO" id="GO:0005829">
    <property type="term" value="C:cytosol"/>
    <property type="evidence" value="ECO:0007669"/>
    <property type="project" value="TreeGrafter"/>
</dbReference>
<evidence type="ECO:0000256" key="2">
    <source>
        <dbReference type="ARBA" id="ARBA00022801"/>
    </source>
</evidence>
<feature type="domain" description="Helicase ATP-binding" evidence="6">
    <location>
        <begin position="34"/>
        <end position="206"/>
    </location>
</feature>
<gene>
    <name evidence="9" type="ORF">IQ10_03549</name>
</gene>
<evidence type="ECO:0000256" key="1">
    <source>
        <dbReference type="ARBA" id="ARBA00022741"/>
    </source>
</evidence>
<evidence type="ECO:0000259" key="7">
    <source>
        <dbReference type="PROSITE" id="PS51194"/>
    </source>
</evidence>
<evidence type="ECO:0000313" key="9">
    <source>
        <dbReference type="EMBL" id="TWI52942.1"/>
    </source>
</evidence>
<dbReference type="PROSITE" id="PS51192">
    <property type="entry name" value="HELICASE_ATP_BIND_1"/>
    <property type="match status" value="1"/>
</dbReference>
<name>A0A562Q873_9BACI</name>
<feature type="domain" description="DEAD-box RNA helicase Q" evidence="8">
    <location>
        <begin position="3"/>
        <end position="31"/>
    </location>
</feature>
<dbReference type="Gene3D" id="3.40.50.300">
    <property type="entry name" value="P-loop containing nucleotide triphosphate hydrolases"/>
    <property type="match status" value="2"/>
</dbReference>
<feature type="domain" description="Helicase C-terminal" evidence="7">
    <location>
        <begin position="217"/>
        <end position="384"/>
    </location>
</feature>
<dbReference type="GO" id="GO:0003724">
    <property type="term" value="F:RNA helicase activity"/>
    <property type="evidence" value="ECO:0007669"/>
    <property type="project" value="InterPro"/>
</dbReference>
<dbReference type="PROSITE" id="PS51195">
    <property type="entry name" value="Q_MOTIF"/>
    <property type="match status" value="1"/>
</dbReference>